<dbReference type="GO" id="GO:0019028">
    <property type="term" value="C:viral capsid"/>
    <property type="evidence" value="ECO:0007669"/>
    <property type="project" value="UniProtKB-KW"/>
</dbReference>
<dbReference type="EMBL" id="HQ228215">
    <property type="protein sequence ID" value="ADU54125.1"/>
    <property type="molecule type" value="Genomic_DNA"/>
</dbReference>
<organism evidence="2 3">
    <name type="scientific">Fusarium graminearum mycovirus China 9</name>
    <dbReference type="NCBI Taxonomy" id="941336"/>
    <lineage>
        <taxon>Viruses</taxon>
        <taxon>Riboviria</taxon>
        <taxon>Orthornavirae</taxon>
        <taxon>Duplornaviricota</taxon>
        <taxon>Chrymotiviricetes</taxon>
        <taxon>Ghabrivirales</taxon>
        <taxon>Alphatotivirineae</taxon>
        <taxon>Chrysoviridae</taxon>
        <taxon>Betachrysovirus</taxon>
        <taxon>Betachrysovirus fugramineari</taxon>
    </lineage>
</organism>
<keyword evidence="2" id="KW-0167">Capsid protein</keyword>
<evidence type="ECO:0000313" key="2">
    <source>
        <dbReference type="EMBL" id="ADU54125.1"/>
    </source>
</evidence>
<sequence>MASNALFDRRGGGEQGVSGNNGSSAGRTVKPAFQGDDFFGIASALEMNPNMGVNDMMLVGRDKLMSGKQQANPGLVGWQHDMQRNLATDASAWVVRKEIRDLAGLLPDNPNDDTARLETVVTFTYQVEPVNQRADRSHRRDVAVQYKAPSVGDGTVIQFAKSTKELHYKASAATASSAAIGYAQQVNSYSRTGISGDMGLAMEVGRGPDMLGVFTVMWLLQLDVAGGARVELGINANDMRVLVPSSVSPLDEADAMKAVPGIRLHSDALDPLAYRLLYTATHRSALGAASPWVNRYRWPTTPLTVYSGALNPGPYMQAFNGRPAAAQLAGQIVNIANTYDLRDTCSRAYSIAFSLYGDRCVNRNFRLHCGRQTLFHEISNGQSKAQVPQMCWALGSYQLPMAAKFNGYANAEYMRDLCRSTITAGLRIRDRDAVRRAVDQIDVHALKTVQQRFEEGQQLTDALPIDYRHYVKHGIRRAWVVRGILHNLSLGRAVPAAISGSAVKQLRMPSEAELADTDVLAYGKERAESEANAWLINELIRNGGTSLCQSVDEAIPRSGATAVLHTDCRYYMGMDLQYKIVGFGNDMRIKYNRPLNFVYAPTPTMVTHQRDDQLREPSALPMTVVDKELADDKADDTVVTPEDILREVMQMRGTRTSTWFRGKPPTKAPPVRYHDSDVLTVTAARDDVRQSVVQLAQEGGGPGPTSGENLLCGAHAIQMALEFAGHPNHITVEQLEDELRTAVLDAPVDDDSELRSANNFTADQLGRVANRHGYNLTVVTGQGKGAALAYSATELVGAPHLVVFNFGGNHWEGPVRQGKRHAIRVEGQDAGTPAVEAARARSQRGSVFEKTVNRRR</sequence>
<evidence type="ECO:0000313" key="3">
    <source>
        <dbReference type="Proteomes" id="UP000325413"/>
    </source>
</evidence>
<dbReference type="Proteomes" id="UP000325413">
    <property type="component" value="Genome"/>
</dbReference>
<keyword evidence="2" id="KW-0946">Virion</keyword>
<proteinExistence type="predicted"/>
<name>E7DDJ2_9VIRU</name>
<accession>E7DDJ2</accession>
<feature type="region of interest" description="Disordered" evidence="1">
    <location>
        <begin position="1"/>
        <end position="29"/>
    </location>
</feature>
<protein>
    <submittedName>
        <fullName evidence="2">Putative coat protein</fullName>
    </submittedName>
</protein>
<feature type="region of interest" description="Disordered" evidence="1">
    <location>
        <begin position="830"/>
        <end position="856"/>
    </location>
</feature>
<evidence type="ECO:0000256" key="1">
    <source>
        <dbReference type="SAM" id="MobiDB-lite"/>
    </source>
</evidence>
<reference evidence="2 3" key="1">
    <citation type="journal article" date="2011" name="Arch. Virol.">
        <title>A novel double-stranded RNA mycovirus from Fusarium graminearum: nucleic acid sequence and genomic structure.</title>
        <authorList>
            <person name="Darissa O."/>
            <person name="Willingmann P."/>
            <person name="Schafer W."/>
            <person name="Adam G."/>
        </authorList>
    </citation>
    <scope>NUCLEOTIDE SEQUENCE [LARGE SCALE GENOMIC DNA]</scope>
    <source>
        <strain evidence="2">China 9</strain>
    </source>
</reference>